<dbReference type="PANTHER" id="PTHR11103">
    <property type="entry name" value="SLR1189 PROTEIN"/>
    <property type="match status" value="1"/>
</dbReference>
<dbReference type="Proteomes" id="UP001215503">
    <property type="component" value="Unassembled WGS sequence"/>
</dbReference>
<dbReference type="PANTHER" id="PTHR11103:SF18">
    <property type="entry name" value="SLR1189 PROTEIN"/>
    <property type="match status" value="1"/>
</dbReference>
<reference evidence="5 6" key="1">
    <citation type="submission" date="2023-03" db="EMBL/GenBank/DDBJ databases">
        <title>Fodinicurvata sp. CAU 1616 isolated from sea sendiment.</title>
        <authorList>
            <person name="Kim W."/>
        </authorList>
    </citation>
    <scope>NUCLEOTIDE SEQUENCE [LARGE SCALE GENOMIC DNA]</scope>
    <source>
        <strain evidence="5 6">CAU 1616</strain>
    </source>
</reference>
<dbReference type="EMBL" id="JARHUD010000002">
    <property type="protein sequence ID" value="MDF2095056.1"/>
    <property type="molecule type" value="Genomic_DNA"/>
</dbReference>
<feature type="domain" description="Hcy-binding" evidence="4">
    <location>
        <begin position="4"/>
        <end position="310"/>
    </location>
</feature>
<evidence type="ECO:0000256" key="2">
    <source>
        <dbReference type="ARBA" id="ARBA00022679"/>
    </source>
</evidence>
<feature type="binding site" evidence="3">
    <location>
        <position position="296"/>
    </location>
    <ligand>
        <name>Zn(2+)</name>
        <dbReference type="ChEBI" id="CHEBI:29105"/>
    </ligand>
</feature>
<name>A0ABT5YJD4_9PROT</name>
<dbReference type="SUPFAM" id="SSF82282">
    <property type="entry name" value="Homocysteine S-methyltransferase"/>
    <property type="match status" value="1"/>
</dbReference>
<evidence type="ECO:0000256" key="1">
    <source>
        <dbReference type="ARBA" id="ARBA00022603"/>
    </source>
</evidence>
<accession>A0ABT5YJD4</accession>
<keyword evidence="6" id="KW-1185">Reference proteome</keyword>
<feature type="binding site" evidence="3">
    <location>
        <position position="295"/>
    </location>
    <ligand>
        <name>Zn(2+)</name>
        <dbReference type="ChEBI" id="CHEBI:29105"/>
    </ligand>
</feature>
<protein>
    <submittedName>
        <fullName evidence="5">Homocysteine S-methyltransferase family protein</fullName>
    </submittedName>
</protein>
<sequence length="314" mass="33999">MAKYRAELPQTKSVPFLTDAGLETTLIFHDGLDLPYFAAFTLLRDEAGHETLRRYFRQHAEIALDKKAGFVLESATWRASPDWAEKLGYSPEELEEANRQAIEMLVDLRNELESETSPMVVSGCLGPRGDGYDPGQVMTAEVAQAYHAHQMRVFAKSGADMATAITMTNTPEAIGLVRAAQAEGLPVAVSFTTETDGRLPTGESLGEAIEAVDAATGQGPVYYMVNCAHPSHFAGTLEDAPWTGRIRGLRCNASKRSHAELDQAEDLDAGDPLELGEDYAGLCRRFPQITVLGGCCGTDHRHIEAIGRACLGAT</sequence>
<evidence type="ECO:0000259" key="4">
    <source>
        <dbReference type="PROSITE" id="PS50970"/>
    </source>
</evidence>
<evidence type="ECO:0000313" key="5">
    <source>
        <dbReference type="EMBL" id="MDF2095056.1"/>
    </source>
</evidence>
<dbReference type="InterPro" id="IPR003726">
    <property type="entry name" value="HCY_dom"/>
</dbReference>
<dbReference type="RefSeq" id="WP_275820108.1">
    <property type="nucleotide sequence ID" value="NZ_JARHUD010000002.1"/>
</dbReference>
<feature type="binding site" evidence="3">
    <location>
        <position position="227"/>
    </location>
    <ligand>
        <name>Zn(2+)</name>
        <dbReference type="ChEBI" id="CHEBI:29105"/>
    </ligand>
</feature>
<gene>
    <name evidence="5" type="ORF">P2G67_03600</name>
</gene>
<keyword evidence="2 3" id="KW-0808">Transferase</keyword>
<proteinExistence type="predicted"/>
<comment type="caution">
    <text evidence="5">The sequence shown here is derived from an EMBL/GenBank/DDBJ whole genome shotgun (WGS) entry which is preliminary data.</text>
</comment>
<evidence type="ECO:0000256" key="3">
    <source>
        <dbReference type="PROSITE-ProRule" id="PRU00333"/>
    </source>
</evidence>
<comment type="cofactor">
    <cofactor evidence="3">
        <name>Zn(2+)</name>
        <dbReference type="ChEBI" id="CHEBI:29105"/>
    </cofactor>
</comment>
<dbReference type="PROSITE" id="PS50970">
    <property type="entry name" value="HCY"/>
    <property type="match status" value="1"/>
</dbReference>
<dbReference type="InterPro" id="IPR036589">
    <property type="entry name" value="HCY_dom_sf"/>
</dbReference>
<dbReference type="Gene3D" id="3.20.20.330">
    <property type="entry name" value="Homocysteine-binding-like domain"/>
    <property type="match status" value="1"/>
</dbReference>
<evidence type="ECO:0000313" key="6">
    <source>
        <dbReference type="Proteomes" id="UP001215503"/>
    </source>
</evidence>
<dbReference type="Pfam" id="PF02574">
    <property type="entry name" value="S-methyl_trans"/>
    <property type="match status" value="1"/>
</dbReference>
<keyword evidence="3" id="KW-0862">Zinc</keyword>
<keyword evidence="1 3" id="KW-0489">Methyltransferase</keyword>
<keyword evidence="3" id="KW-0479">Metal-binding</keyword>
<organism evidence="5 6">
    <name type="scientific">Aquibaculum arenosum</name>
    <dbReference type="NCBI Taxonomy" id="3032591"/>
    <lineage>
        <taxon>Bacteria</taxon>
        <taxon>Pseudomonadati</taxon>
        <taxon>Pseudomonadota</taxon>
        <taxon>Alphaproteobacteria</taxon>
        <taxon>Rhodospirillales</taxon>
        <taxon>Rhodovibrionaceae</taxon>
        <taxon>Aquibaculum</taxon>
    </lineage>
</organism>